<dbReference type="Gene3D" id="1.10.10.60">
    <property type="entry name" value="Homeodomain-like"/>
    <property type="match status" value="1"/>
</dbReference>
<evidence type="ECO:0000256" key="5">
    <source>
        <dbReference type="SAM" id="Coils"/>
    </source>
</evidence>
<accession>A4BJN3</accession>
<dbReference type="PROSITE" id="PS50977">
    <property type="entry name" value="HTH_TETR_2"/>
    <property type="match status" value="1"/>
</dbReference>
<dbReference type="InterPro" id="IPR036271">
    <property type="entry name" value="Tet_transcr_reg_TetR-rel_C_sf"/>
</dbReference>
<keyword evidence="8" id="KW-1185">Reference proteome</keyword>
<dbReference type="AlphaFoldDB" id="A4BJN3"/>
<dbReference type="SUPFAM" id="SSF46689">
    <property type="entry name" value="Homeodomain-like"/>
    <property type="match status" value="1"/>
</dbReference>
<evidence type="ECO:0000313" key="8">
    <source>
        <dbReference type="Proteomes" id="UP000005953"/>
    </source>
</evidence>
<keyword evidence="1" id="KW-0805">Transcription regulation</keyword>
<dbReference type="InterPro" id="IPR009057">
    <property type="entry name" value="Homeodomain-like_sf"/>
</dbReference>
<evidence type="ECO:0000256" key="4">
    <source>
        <dbReference type="PROSITE-ProRule" id="PRU00335"/>
    </source>
</evidence>
<evidence type="ECO:0000256" key="1">
    <source>
        <dbReference type="ARBA" id="ARBA00023015"/>
    </source>
</evidence>
<dbReference type="InterPro" id="IPR001647">
    <property type="entry name" value="HTH_TetR"/>
</dbReference>
<reference evidence="7 8" key="1">
    <citation type="submission" date="2006-02" db="EMBL/GenBank/DDBJ databases">
        <authorList>
            <person name="Pinhassi J."/>
            <person name="Pedros-Alio C."/>
            <person name="Ferriera S."/>
            <person name="Johnson J."/>
            <person name="Kravitz S."/>
            <person name="Halpern A."/>
            <person name="Remington K."/>
            <person name="Beeson K."/>
            <person name="Tran B."/>
            <person name="Rogers Y.-H."/>
            <person name="Friedman R."/>
            <person name="Venter J.C."/>
        </authorList>
    </citation>
    <scope>NUCLEOTIDE SEQUENCE [LARGE SCALE GENOMIC DNA]</scope>
    <source>
        <strain evidence="7 8">MED297</strain>
    </source>
</reference>
<protein>
    <submittedName>
        <fullName evidence="7">Transcriptional regulator, TetR family protein</fullName>
    </submittedName>
</protein>
<dbReference type="SUPFAM" id="SSF48498">
    <property type="entry name" value="Tetracyclin repressor-like, C-terminal domain"/>
    <property type="match status" value="1"/>
</dbReference>
<dbReference type="OrthoDB" id="270177at2"/>
<gene>
    <name evidence="7" type="ORF">MED297_06524</name>
</gene>
<dbReference type="Proteomes" id="UP000005953">
    <property type="component" value="Unassembled WGS sequence"/>
</dbReference>
<evidence type="ECO:0000256" key="3">
    <source>
        <dbReference type="ARBA" id="ARBA00023163"/>
    </source>
</evidence>
<proteinExistence type="predicted"/>
<dbReference type="STRING" id="314283.MED297_06524"/>
<feature type="coiled-coil region" evidence="5">
    <location>
        <begin position="108"/>
        <end position="139"/>
    </location>
</feature>
<feature type="DNA-binding region" description="H-T-H motif" evidence="4">
    <location>
        <begin position="28"/>
        <end position="47"/>
    </location>
</feature>
<feature type="domain" description="HTH tetR-type" evidence="6">
    <location>
        <begin position="5"/>
        <end position="65"/>
    </location>
</feature>
<dbReference type="Gene3D" id="1.10.357.10">
    <property type="entry name" value="Tetracycline Repressor, domain 2"/>
    <property type="match status" value="1"/>
</dbReference>
<name>A4BJN3_9GAMM</name>
<dbReference type="GO" id="GO:0003677">
    <property type="term" value="F:DNA binding"/>
    <property type="evidence" value="ECO:0007669"/>
    <property type="project" value="UniProtKB-UniRule"/>
</dbReference>
<dbReference type="Pfam" id="PF00440">
    <property type="entry name" value="TetR_N"/>
    <property type="match status" value="1"/>
</dbReference>
<dbReference type="HOGENOM" id="CLU_069356_28_0_6"/>
<sequence length="190" mass="21009">MPATPTHHADAIPKATDLFWEKGFHATSMRNLQQVIDLRPGSIYASFGSKEGLFKASLLHYSQRSRDQLKAAIAQAGDPLNGLKQFVIGVLQCQSAAPSSMCMLVKSIAELTEDQADLLAEAKRLLNVMEGEFADAIRQAQTQGLISSEQDPVRMAQRLQVQFMGLRTYIRAHGETAQVVELVEDLFEHL</sequence>
<keyword evidence="2 4" id="KW-0238">DNA-binding</keyword>
<evidence type="ECO:0000256" key="2">
    <source>
        <dbReference type="ARBA" id="ARBA00023125"/>
    </source>
</evidence>
<keyword evidence="3" id="KW-0804">Transcription</keyword>
<dbReference type="RefSeq" id="WP_008048603.1">
    <property type="nucleotide sequence ID" value="NZ_CH724155.1"/>
</dbReference>
<comment type="caution">
    <text evidence="7">The sequence shown here is derived from an EMBL/GenBank/DDBJ whole genome shotgun (WGS) entry which is preliminary data.</text>
</comment>
<dbReference type="PANTHER" id="PTHR47506">
    <property type="entry name" value="TRANSCRIPTIONAL REGULATORY PROTEIN"/>
    <property type="match status" value="1"/>
</dbReference>
<organism evidence="7 8">
    <name type="scientific">Reinekea blandensis MED297</name>
    <dbReference type="NCBI Taxonomy" id="314283"/>
    <lineage>
        <taxon>Bacteria</taxon>
        <taxon>Pseudomonadati</taxon>
        <taxon>Pseudomonadota</taxon>
        <taxon>Gammaproteobacteria</taxon>
        <taxon>Oceanospirillales</taxon>
        <taxon>Saccharospirillaceae</taxon>
        <taxon>Reinekea</taxon>
    </lineage>
</organism>
<keyword evidence="5" id="KW-0175">Coiled coil</keyword>
<evidence type="ECO:0000313" key="7">
    <source>
        <dbReference type="EMBL" id="EAR07673.1"/>
    </source>
</evidence>
<dbReference type="PANTHER" id="PTHR47506:SF10">
    <property type="entry name" value="TRANSCRIPTIONAL REGULATORY PROTEIN"/>
    <property type="match status" value="1"/>
</dbReference>
<evidence type="ECO:0000259" key="6">
    <source>
        <dbReference type="PROSITE" id="PS50977"/>
    </source>
</evidence>
<dbReference type="EMBL" id="AAOE01000035">
    <property type="protein sequence ID" value="EAR07673.1"/>
    <property type="molecule type" value="Genomic_DNA"/>
</dbReference>